<dbReference type="PRINTS" id="PR00153">
    <property type="entry name" value="CSAPPISMRASE"/>
</dbReference>
<gene>
    <name evidence="10" type="ORF">SSX86_024046</name>
</gene>
<evidence type="ECO:0000256" key="7">
    <source>
        <dbReference type="ARBA" id="ARBA00023235"/>
    </source>
</evidence>
<dbReference type="Pfam" id="PF00515">
    <property type="entry name" value="TPR_1"/>
    <property type="match status" value="1"/>
</dbReference>
<sequence length="368" mass="40745">MKRVRCYLDISIGGELEGRIVVELFSDIVPKTAENFRALCSGEKGVGPITGAPLHYKGVRFHRLIKSSKIEGGDISTRDGTGGESIYGSTFDDENFEIKHERKGMLSMVNSGPNTNGSQFLITTTRTPNLDGKYVVFGKVVKGMGTVKSIEHVATDDNDRPVLDVVIENCGEIKDGEDDGVGNFFKDGDGYPDWPADLDNGSSQLLWWLEAVDSIKASGNEAFKKQDYKMALRKYKKAVRYLDVCWEKEGIDDDTSISMGKKKAQMFTNSAACKLQLGDADGALIDIDFALRDGENNAKAWFRQGQAYMALNEVDNAIDSFKKAKELEPNDAGIKRELKAARKKVADRLEKEKAAYSKYFLSKQGKKV</sequence>
<feature type="repeat" description="TPR" evidence="8">
    <location>
        <begin position="298"/>
        <end position="331"/>
    </location>
</feature>
<organism evidence="10 11">
    <name type="scientific">Deinandra increscens subsp. villosa</name>
    <dbReference type="NCBI Taxonomy" id="3103831"/>
    <lineage>
        <taxon>Eukaryota</taxon>
        <taxon>Viridiplantae</taxon>
        <taxon>Streptophyta</taxon>
        <taxon>Embryophyta</taxon>
        <taxon>Tracheophyta</taxon>
        <taxon>Spermatophyta</taxon>
        <taxon>Magnoliopsida</taxon>
        <taxon>eudicotyledons</taxon>
        <taxon>Gunneridae</taxon>
        <taxon>Pentapetalae</taxon>
        <taxon>asterids</taxon>
        <taxon>campanulids</taxon>
        <taxon>Asterales</taxon>
        <taxon>Asteraceae</taxon>
        <taxon>Asteroideae</taxon>
        <taxon>Heliantheae alliance</taxon>
        <taxon>Madieae</taxon>
        <taxon>Madiinae</taxon>
        <taxon>Deinandra</taxon>
    </lineage>
</organism>
<evidence type="ECO:0000259" key="9">
    <source>
        <dbReference type="PROSITE" id="PS50072"/>
    </source>
</evidence>
<dbReference type="EC" id="5.2.1.8" evidence="3"/>
<dbReference type="FunFam" id="2.40.100.10:FF:000022">
    <property type="entry name" value="Peptidyl-prolyl cis-trans isomerase CYP95"/>
    <property type="match status" value="1"/>
</dbReference>
<evidence type="ECO:0000256" key="4">
    <source>
        <dbReference type="ARBA" id="ARBA00022737"/>
    </source>
</evidence>
<evidence type="ECO:0000256" key="6">
    <source>
        <dbReference type="ARBA" id="ARBA00023110"/>
    </source>
</evidence>
<keyword evidence="5 8" id="KW-0802">TPR repeat</keyword>
<dbReference type="Proteomes" id="UP001408789">
    <property type="component" value="Unassembled WGS sequence"/>
</dbReference>
<keyword evidence="6" id="KW-0697">Rotamase</keyword>
<dbReference type="PROSITE" id="PS50293">
    <property type="entry name" value="TPR_REGION"/>
    <property type="match status" value="1"/>
</dbReference>
<dbReference type="FunFam" id="1.25.40.10:FF:000029">
    <property type="entry name" value="peptidyl-prolyl cis-trans isomerase D"/>
    <property type="match status" value="1"/>
</dbReference>
<dbReference type="EMBL" id="JBCNJP010000024">
    <property type="protein sequence ID" value="KAK9056684.1"/>
    <property type="molecule type" value="Genomic_DNA"/>
</dbReference>
<evidence type="ECO:0000256" key="8">
    <source>
        <dbReference type="PROSITE-ProRule" id="PRU00339"/>
    </source>
</evidence>
<comment type="similarity">
    <text evidence="2">Belongs to the cyclophilin-type PPIase family.</text>
</comment>
<reference evidence="10 11" key="1">
    <citation type="submission" date="2024-04" db="EMBL/GenBank/DDBJ databases">
        <title>The reference genome of an endangered Asteraceae, Deinandra increscens subsp. villosa, native to the Central Coast of California.</title>
        <authorList>
            <person name="Guilliams M."/>
            <person name="Hasenstab-Lehman K."/>
            <person name="Meyer R."/>
            <person name="Mcevoy S."/>
        </authorList>
    </citation>
    <scope>NUCLEOTIDE SEQUENCE [LARGE SCALE GENOMIC DNA]</scope>
    <source>
        <tissue evidence="10">Leaf</tissue>
    </source>
</reference>
<dbReference type="PROSITE" id="PS50005">
    <property type="entry name" value="TPR"/>
    <property type="match status" value="1"/>
</dbReference>
<evidence type="ECO:0000256" key="3">
    <source>
        <dbReference type="ARBA" id="ARBA00013194"/>
    </source>
</evidence>
<dbReference type="Gene3D" id="1.25.40.10">
    <property type="entry name" value="Tetratricopeptide repeat domain"/>
    <property type="match status" value="1"/>
</dbReference>
<evidence type="ECO:0000313" key="11">
    <source>
        <dbReference type="Proteomes" id="UP001408789"/>
    </source>
</evidence>
<dbReference type="SMART" id="SM00028">
    <property type="entry name" value="TPR"/>
    <property type="match status" value="3"/>
</dbReference>
<dbReference type="Pfam" id="PF00160">
    <property type="entry name" value="Pro_isomerase"/>
    <property type="match status" value="1"/>
</dbReference>
<accession>A0AAP0GQH4</accession>
<dbReference type="GO" id="GO:0006457">
    <property type="term" value="P:protein folding"/>
    <property type="evidence" value="ECO:0007669"/>
    <property type="project" value="TreeGrafter"/>
</dbReference>
<dbReference type="GO" id="GO:0003755">
    <property type="term" value="F:peptidyl-prolyl cis-trans isomerase activity"/>
    <property type="evidence" value="ECO:0007669"/>
    <property type="project" value="UniProtKB-KW"/>
</dbReference>
<dbReference type="PANTHER" id="PTHR11071">
    <property type="entry name" value="PEPTIDYL-PROLYL CIS-TRANS ISOMERASE"/>
    <property type="match status" value="1"/>
</dbReference>
<keyword evidence="7" id="KW-0413">Isomerase</keyword>
<dbReference type="PROSITE" id="PS50072">
    <property type="entry name" value="CSA_PPIASE_2"/>
    <property type="match status" value="1"/>
</dbReference>
<comment type="catalytic activity">
    <reaction evidence="1">
        <text>[protein]-peptidylproline (omega=180) = [protein]-peptidylproline (omega=0)</text>
        <dbReference type="Rhea" id="RHEA:16237"/>
        <dbReference type="Rhea" id="RHEA-COMP:10747"/>
        <dbReference type="Rhea" id="RHEA-COMP:10748"/>
        <dbReference type="ChEBI" id="CHEBI:83833"/>
        <dbReference type="ChEBI" id="CHEBI:83834"/>
        <dbReference type="EC" id="5.2.1.8"/>
    </reaction>
</comment>
<comment type="caution">
    <text evidence="10">The sequence shown here is derived from an EMBL/GenBank/DDBJ whole genome shotgun (WGS) entry which is preliminary data.</text>
</comment>
<dbReference type="SUPFAM" id="SSF48452">
    <property type="entry name" value="TPR-like"/>
    <property type="match status" value="1"/>
</dbReference>
<dbReference type="GO" id="GO:0016018">
    <property type="term" value="F:cyclosporin A binding"/>
    <property type="evidence" value="ECO:0007669"/>
    <property type="project" value="TreeGrafter"/>
</dbReference>
<dbReference type="InterPro" id="IPR002130">
    <property type="entry name" value="Cyclophilin-type_PPIase_dom"/>
</dbReference>
<name>A0AAP0GQH4_9ASTR</name>
<dbReference type="AlphaFoldDB" id="A0AAP0GQH4"/>
<protein>
    <recommendedName>
        <fullName evidence="3">peptidylprolyl isomerase</fullName>
        <ecNumber evidence="3">5.2.1.8</ecNumber>
    </recommendedName>
</protein>
<dbReference type="SUPFAM" id="SSF50891">
    <property type="entry name" value="Cyclophilin-like"/>
    <property type="match status" value="1"/>
</dbReference>
<evidence type="ECO:0000256" key="5">
    <source>
        <dbReference type="ARBA" id="ARBA00022803"/>
    </source>
</evidence>
<proteinExistence type="inferred from homology"/>
<keyword evidence="11" id="KW-1185">Reference proteome</keyword>
<dbReference type="PANTHER" id="PTHR11071:SF561">
    <property type="entry name" value="PEPTIDYL-PROLYL CIS-TRANS ISOMERASE D-RELATED"/>
    <property type="match status" value="1"/>
</dbReference>
<evidence type="ECO:0000256" key="2">
    <source>
        <dbReference type="ARBA" id="ARBA00007365"/>
    </source>
</evidence>
<keyword evidence="4" id="KW-0677">Repeat</keyword>
<evidence type="ECO:0000256" key="1">
    <source>
        <dbReference type="ARBA" id="ARBA00000971"/>
    </source>
</evidence>
<dbReference type="InterPro" id="IPR019734">
    <property type="entry name" value="TPR_rpt"/>
</dbReference>
<dbReference type="InterPro" id="IPR011990">
    <property type="entry name" value="TPR-like_helical_dom_sf"/>
</dbReference>
<feature type="domain" description="PPIase cyclophilin-type" evidence="9">
    <location>
        <begin position="7"/>
        <end position="172"/>
    </location>
</feature>
<evidence type="ECO:0000313" key="10">
    <source>
        <dbReference type="EMBL" id="KAK9056684.1"/>
    </source>
</evidence>
<dbReference type="InterPro" id="IPR029000">
    <property type="entry name" value="Cyclophilin-like_dom_sf"/>
</dbReference>
<dbReference type="GO" id="GO:0005737">
    <property type="term" value="C:cytoplasm"/>
    <property type="evidence" value="ECO:0007669"/>
    <property type="project" value="TreeGrafter"/>
</dbReference>
<dbReference type="Gene3D" id="2.40.100.10">
    <property type="entry name" value="Cyclophilin-like"/>
    <property type="match status" value="1"/>
</dbReference>